<keyword evidence="3" id="KW-0472">Membrane</keyword>
<evidence type="ECO:0000313" key="4">
    <source>
        <dbReference type="EMBL" id="ARN19602.1"/>
    </source>
</evidence>
<evidence type="ECO:0000256" key="1">
    <source>
        <dbReference type="ARBA" id="ARBA00022692"/>
    </source>
</evidence>
<dbReference type="STRING" id="946333.A4W93_06550"/>
<dbReference type="GO" id="GO:0022857">
    <property type="term" value="F:transmembrane transporter activity"/>
    <property type="evidence" value="ECO:0007669"/>
    <property type="project" value="InterPro"/>
</dbReference>
<name>A0A1W6L5W0_9BURK</name>
<sequence>MTTIVHEHAGPEAAAAEPTGKYTPGPAFRRYKIAMPLAVFAITAALGGVSSIIFPLELQRIEFAKFFVGPDASVDLKQLTDLKAAITAGKVVPDAEQTRLLDLLSRYEVARAGALSLGMTIVFALTMLVQPIVGVLSDRTRSAWGRRAPWIAAGAVLGAAAITTLRFSTTVGLLIAAFSLVQLAVSLAQGPLNTTVADRVPEDNLARVSTLGGLGLMLGALCGAVTTGQLYAVMGVNAALPLGVALIVLCFAFLRFAPDRSSLDLRAPKVSPWDMFRSLFASLKDRDFAFVWTGRAVFMLGWQLTGTFAVYMLQSYIQPALSVTEAAKIAPLMGLVALPATLIAMALSAKLSDRWKKRKIFVIVGSLAMAFSFLVPAFWPTLPAIFIQQAIAGIALGMYYAIDTALMIEVLPDKDGSAGRDLGMTNASTTLGMTLGPIVAGQVVALTGSYQLVWIVGAAVVVVAAALIVPVKRSS</sequence>
<dbReference type="InterPro" id="IPR011701">
    <property type="entry name" value="MFS"/>
</dbReference>
<gene>
    <name evidence="4" type="ORF">A4W93_06550</name>
</gene>
<keyword evidence="2" id="KW-1133">Transmembrane helix</keyword>
<dbReference type="Pfam" id="PF07690">
    <property type="entry name" value="MFS_1"/>
    <property type="match status" value="1"/>
</dbReference>
<keyword evidence="1" id="KW-0812">Transmembrane</keyword>
<dbReference type="SUPFAM" id="SSF103473">
    <property type="entry name" value="MFS general substrate transporter"/>
    <property type="match status" value="1"/>
</dbReference>
<dbReference type="InterPro" id="IPR036259">
    <property type="entry name" value="MFS_trans_sf"/>
</dbReference>
<protein>
    <submittedName>
        <fullName evidence="4">Uncharacterized protein</fullName>
    </submittedName>
</protein>
<dbReference type="PROSITE" id="PS50850">
    <property type="entry name" value="MFS"/>
    <property type="match status" value="1"/>
</dbReference>
<keyword evidence="5" id="KW-1185">Reference proteome</keyword>
<dbReference type="KEGG" id="rgu:A4W93_06550"/>
<evidence type="ECO:0000256" key="2">
    <source>
        <dbReference type="ARBA" id="ARBA00022989"/>
    </source>
</evidence>
<evidence type="ECO:0000313" key="5">
    <source>
        <dbReference type="Proteomes" id="UP000193427"/>
    </source>
</evidence>
<dbReference type="InterPro" id="IPR020846">
    <property type="entry name" value="MFS_dom"/>
</dbReference>
<reference evidence="4 5" key="1">
    <citation type="submission" date="2016-04" db="EMBL/GenBank/DDBJ databases">
        <title>Complete genome sequence of natural rubber-degrading, novel Gram-negative bacterium, Rhizobacter gummiphilus strain NS21.</title>
        <authorList>
            <person name="Tabata M."/>
            <person name="Kasai D."/>
            <person name="Fukuda M."/>
        </authorList>
    </citation>
    <scope>NUCLEOTIDE SEQUENCE [LARGE SCALE GENOMIC DNA]</scope>
    <source>
        <strain evidence="4 5">NS21</strain>
    </source>
</reference>
<dbReference type="PANTHER" id="PTHR23528:SF1">
    <property type="entry name" value="MAJOR FACILITATOR SUPERFAMILY (MFS) PROFILE DOMAIN-CONTAINING PROTEIN"/>
    <property type="match status" value="1"/>
</dbReference>
<evidence type="ECO:0000256" key="3">
    <source>
        <dbReference type="ARBA" id="ARBA00023136"/>
    </source>
</evidence>
<accession>A0A1W6L5W0</accession>
<dbReference type="OrthoDB" id="181905at2"/>
<dbReference type="Gene3D" id="1.20.1250.20">
    <property type="entry name" value="MFS general substrate transporter like domains"/>
    <property type="match status" value="2"/>
</dbReference>
<dbReference type="AlphaFoldDB" id="A0A1W6L5W0"/>
<organism evidence="4 5">
    <name type="scientific">Piscinibacter gummiphilus</name>
    <dbReference type="NCBI Taxonomy" id="946333"/>
    <lineage>
        <taxon>Bacteria</taxon>
        <taxon>Pseudomonadati</taxon>
        <taxon>Pseudomonadota</taxon>
        <taxon>Betaproteobacteria</taxon>
        <taxon>Burkholderiales</taxon>
        <taxon>Sphaerotilaceae</taxon>
        <taxon>Piscinibacter</taxon>
    </lineage>
</organism>
<dbReference type="RefSeq" id="WP_085749864.1">
    <property type="nucleotide sequence ID" value="NZ_BSPR01000003.1"/>
</dbReference>
<dbReference type="PANTHER" id="PTHR23528">
    <property type="match status" value="1"/>
</dbReference>
<dbReference type="EMBL" id="CP015118">
    <property type="protein sequence ID" value="ARN19602.1"/>
    <property type="molecule type" value="Genomic_DNA"/>
</dbReference>
<dbReference type="Proteomes" id="UP000193427">
    <property type="component" value="Chromosome"/>
</dbReference>
<proteinExistence type="predicted"/>